<proteinExistence type="predicted"/>
<evidence type="ECO:0000313" key="2">
    <source>
        <dbReference type="Proteomes" id="UP000018896"/>
    </source>
</evidence>
<dbReference type="Proteomes" id="UP000018896">
    <property type="component" value="Unassembled WGS sequence"/>
</dbReference>
<comment type="caution">
    <text evidence="1">The sequence shown here is derived from an EMBL/GenBank/DDBJ whole genome shotgun (WGS) entry which is preliminary data.</text>
</comment>
<name>W4QLR9_HALA3</name>
<reference evidence="1 2" key="1">
    <citation type="journal article" date="2014" name="Genome Announc.">
        <title>Draft Genome Sequences of Three Alkaliphilic Bacillus Strains, Bacillus wakoensis JCM 9140T, Bacillus akibai JCM 9157T, and Bacillus hemicellulosilyticus JCM 9152T.</title>
        <authorList>
            <person name="Yuki M."/>
            <person name="Oshima K."/>
            <person name="Suda W."/>
            <person name="Oshida Y."/>
            <person name="Kitamura K."/>
            <person name="Iida T."/>
            <person name="Hattori M."/>
            <person name="Ohkuma M."/>
        </authorList>
    </citation>
    <scope>NUCLEOTIDE SEQUENCE [LARGE SCALE GENOMIC DNA]</scope>
    <source>
        <strain evidence="1 2">JCM 9157</strain>
    </source>
</reference>
<evidence type="ECO:0000313" key="1">
    <source>
        <dbReference type="EMBL" id="GAE33026.1"/>
    </source>
</evidence>
<dbReference type="eggNOG" id="ENOG5032TKA">
    <property type="taxonomic scope" value="Bacteria"/>
</dbReference>
<keyword evidence="1" id="KW-0966">Cell projection</keyword>
<dbReference type="RefSeq" id="WP_035660769.1">
    <property type="nucleotide sequence ID" value="NZ_BAUV01000001.1"/>
</dbReference>
<dbReference type="OrthoDB" id="1739831at2"/>
<accession>W4QLR9</accession>
<dbReference type="STRING" id="1236973.JCM9157_9"/>
<sequence>MKDVANCPKCGKIFVKALRSICQPCFKEQEEHYDTVSTFMRKKQNRMASMRELHEKTGVDLSLIHQFVREGRLQIKMFPNLGYPCESCGEIIKEGRLCGGCTENITSGLEKVEKEKAFESRKDVERRAERSQVTAYHSLNDRFTKK</sequence>
<dbReference type="AlphaFoldDB" id="W4QLR9"/>
<protein>
    <submittedName>
        <fullName evidence="1">Flagellar protein</fullName>
    </submittedName>
</protein>
<dbReference type="EMBL" id="BAUV01000001">
    <property type="protein sequence ID" value="GAE33026.1"/>
    <property type="molecule type" value="Genomic_DNA"/>
</dbReference>
<dbReference type="NCBIfam" id="TIGR03826">
    <property type="entry name" value="YvyF"/>
    <property type="match status" value="1"/>
</dbReference>
<organism evidence="1 2">
    <name type="scientific">Halalkalibacter akibai (strain ATCC 43226 / DSM 21942 / CIP 109018 / JCM 9157 / 1139)</name>
    <name type="common">Bacillus akibai</name>
    <dbReference type="NCBI Taxonomy" id="1236973"/>
    <lineage>
        <taxon>Bacteria</taxon>
        <taxon>Bacillati</taxon>
        <taxon>Bacillota</taxon>
        <taxon>Bacilli</taxon>
        <taxon>Bacillales</taxon>
        <taxon>Bacillaceae</taxon>
        <taxon>Halalkalibacter</taxon>
    </lineage>
</organism>
<keyword evidence="2" id="KW-1185">Reference proteome</keyword>
<gene>
    <name evidence="1" type="ORF">JCM9157_9</name>
</gene>
<keyword evidence="1" id="KW-0969">Cilium</keyword>
<keyword evidence="1" id="KW-0282">Flagellum</keyword>
<dbReference type="InterPro" id="IPR022258">
    <property type="entry name" value="Flagellar_operon_YvyF"/>
</dbReference>